<name>A0AAN9U4Q0_9PEZI</name>
<sequence>MAALGLAGLGNRNDDKKLQYQSELMYCEALKCTNKALNDPLKNLDAAIRATIMLALFQCVHMTHESHQNVRVHLVGCMALIKSAIPIRSVPAMGIRGLLQLCYSLWIADSSSSGFLPPDEKPGADLVHLIARFAQVNVTIRTTAFTDGRESTGGIIRQLLSIDLAMEQWEASQQGKWLYKVHRHPALPAEAVFRNQYHRYCDVWTSRIWNHFRWARLLTCQKIIEFVERYPASATRVVSPIQLDKIHYTIQRLAVDVLTSSPTHYKHPRLTREHLDIIQTHGGAGAGAVGIPHLMFQLQVAACAPGVPYDVWRWALDTMETAWGELGMLHVKSLAEVLKSHRAGLDRSDAEVVLKIEENEDERGGHV</sequence>
<dbReference type="InterPro" id="IPR053175">
    <property type="entry name" value="DHMBA_Reg_Transcription_Factor"/>
</dbReference>
<reference evidence="1 2" key="1">
    <citation type="journal article" date="2023" name="PLoS ONE">
        <title>Cytospora paraplurivora sp. nov. isolated from orchards with fruit tree decline syndrome in Ontario, Canada.</title>
        <authorList>
            <person name="Ilyukhin E."/>
            <person name="Nguyen H.D.T."/>
            <person name="Castle A.J."/>
            <person name="Ellouze W."/>
        </authorList>
    </citation>
    <scope>NUCLEOTIDE SEQUENCE [LARGE SCALE GENOMIC DNA]</scope>
    <source>
        <strain evidence="1 2">FDS-564</strain>
    </source>
</reference>
<protein>
    <submittedName>
        <fullName evidence="1">Uncharacterized protein</fullName>
    </submittedName>
</protein>
<proteinExistence type="predicted"/>
<dbReference type="AlphaFoldDB" id="A0AAN9U4Q0"/>
<keyword evidence="2" id="KW-1185">Reference proteome</keyword>
<dbReference type="PANTHER" id="PTHR38791">
    <property type="entry name" value="ZN(II)2CYS6 TRANSCRIPTION FACTOR (EUROFUNG)-RELATED-RELATED"/>
    <property type="match status" value="1"/>
</dbReference>
<dbReference type="Proteomes" id="UP001320245">
    <property type="component" value="Unassembled WGS sequence"/>
</dbReference>
<gene>
    <name evidence="1" type="ORF">SLS53_006810</name>
</gene>
<evidence type="ECO:0000313" key="1">
    <source>
        <dbReference type="EMBL" id="KAK7737052.1"/>
    </source>
</evidence>
<organism evidence="1 2">
    <name type="scientific">Cytospora paraplurivora</name>
    <dbReference type="NCBI Taxonomy" id="2898453"/>
    <lineage>
        <taxon>Eukaryota</taxon>
        <taxon>Fungi</taxon>
        <taxon>Dikarya</taxon>
        <taxon>Ascomycota</taxon>
        <taxon>Pezizomycotina</taxon>
        <taxon>Sordariomycetes</taxon>
        <taxon>Sordariomycetidae</taxon>
        <taxon>Diaporthales</taxon>
        <taxon>Cytosporaceae</taxon>
        <taxon>Cytospora</taxon>
    </lineage>
</organism>
<accession>A0AAN9U4Q0</accession>
<evidence type="ECO:0000313" key="2">
    <source>
        <dbReference type="Proteomes" id="UP001320245"/>
    </source>
</evidence>
<comment type="caution">
    <text evidence="1">The sequence shown here is derived from an EMBL/GenBank/DDBJ whole genome shotgun (WGS) entry which is preliminary data.</text>
</comment>
<dbReference type="EMBL" id="JAJSPL020000031">
    <property type="protein sequence ID" value="KAK7737052.1"/>
    <property type="molecule type" value="Genomic_DNA"/>
</dbReference>
<dbReference type="PANTHER" id="PTHR38791:SF5">
    <property type="entry name" value="TRANSCRIPTION FACTOR DBAG-RELATED"/>
    <property type="match status" value="1"/>
</dbReference>